<dbReference type="PANTHER" id="PTHR42680:SF3">
    <property type="entry name" value="DCTP DEAMINASE"/>
    <property type="match status" value="1"/>
</dbReference>
<sequence length="365" mass="41198">MSKKGALPDRLLHQMIEAGFIKGSSANHVGPASLDLCVSDEMYRVNGMFQPRMGEPIRKLIERLDTRPHKLGAPFEREVVYLVRLNESLELPQNIYGYCNPKSSTGRHDVHIRVLADGVPRYDAVTPAGFSGKLWAVIISRSYPVIIPSGEPLSQLRLFNAKTHLSDEEIEIAFTKWGLLHTLDGKHISYNDVKIRDNDGSVILTLDLKSPIAGYKCSGEQRILDFSRGKNTYDPKDFFEQIRVYGDHIRLRRGEFYILSTAEAVLVPPSLACEMVDMDSRSGEFRAHYAGFIDPGWGYGKNGEGKGRPLTLEVRPFEDLVIFENHPIAKIKFEQMTETPENHYDLKAICNYGTQSGPKLAKQFR</sequence>
<dbReference type="SUPFAM" id="SSF51283">
    <property type="entry name" value="dUTPase-like"/>
    <property type="match status" value="2"/>
</dbReference>
<dbReference type="AlphaFoldDB" id="A0A1G2SAA9"/>
<dbReference type="Gene3D" id="2.70.40.10">
    <property type="match status" value="2"/>
</dbReference>
<gene>
    <name evidence="3" type="ORF">A3D51_01295</name>
</gene>
<dbReference type="PANTHER" id="PTHR42680">
    <property type="entry name" value="DCTP DEAMINASE"/>
    <property type="match status" value="1"/>
</dbReference>
<dbReference type="Pfam" id="PF06559">
    <property type="entry name" value="DCD_N"/>
    <property type="match status" value="1"/>
</dbReference>
<organism evidence="3 4">
    <name type="scientific">Candidatus Yonathbacteria bacterium RIFCSPHIGHO2_02_FULL_44_14</name>
    <dbReference type="NCBI Taxonomy" id="1802724"/>
    <lineage>
        <taxon>Bacteria</taxon>
        <taxon>Candidatus Yonathiibacteriota</taxon>
    </lineage>
</organism>
<evidence type="ECO:0000259" key="1">
    <source>
        <dbReference type="Pfam" id="PF06559"/>
    </source>
</evidence>
<protein>
    <recommendedName>
        <fullName evidence="5">2'-deoxycytidine 5'-triphosphate deaminase</fullName>
    </recommendedName>
</protein>
<dbReference type="Pfam" id="PF22569">
    <property type="entry name" value="DCD_C"/>
    <property type="match status" value="1"/>
</dbReference>
<proteinExistence type="predicted"/>
<evidence type="ECO:0000313" key="4">
    <source>
        <dbReference type="Proteomes" id="UP000179118"/>
    </source>
</evidence>
<name>A0A1G2SAA9_9BACT</name>
<dbReference type="InterPro" id="IPR010550">
    <property type="entry name" value="DCD_N"/>
</dbReference>
<dbReference type="InterPro" id="IPR053811">
    <property type="entry name" value="DCD_C"/>
</dbReference>
<dbReference type="GO" id="GO:0008829">
    <property type="term" value="F:dCTP deaminase activity"/>
    <property type="evidence" value="ECO:0007669"/>
    <property type="project" value="InterPro"/>
</dbReference>
<comment type="caution">
    <text evidence="3">The sequence shown here is derived from an EMBL/GenBank/DDBJ whole genome shotgun (WGS) entry which is preliminary data.</text>
</comment>
<dbReference type="GO" id="GO:0009394">
    <property type="term" value="P:2'-deoxyribonucleotide metabolic process"/>
    <property type="evidence" value="ECO:0007669"/>
    <property type="project" value="InterPro"/>
</dbReference>
<evidence type="ECO:0000259" key="2">
    <source>
        <dbReference type="Pfam" id="PF22569"/>
    </source>
</evidence>
<dbReference type="InterPro" id="IPR036157">
    <property type="entry name" value="dUTPase-like_sf"/>
</dbReference>
<evidence type="ECO:0000313" key="3">
    <source>
        <dbReference type="EMBL" id="OHA81221.1"/>
    </source>
</evidence>
<accession>A0A1G2SAA9</accession>
<dbReference type="EMBL" id="MHUT01000010">
    <property type="protein sequence ID" value="OHA81221.1"/>
    <property type="molecule type" value="Genomic_DNA"/>
</dbReference>
<evidence type="ECO:0008006" key="5">
    <source>
        <dbReference type="Google" id="ProtNLM"/>
    </source>
</evidence>
<feature type="domain" description="2'-deoxycytidine 5'-triphosphate deaminase N-terminal" evidence="1">
    <location>
        <begin position="4"/>
        <end position="161"/>
    </location>
</feature>
<dbReference type="Proteomes" id="UP000179118">
    <property type="component" value="Unassembled WGS sequence"/>
</dbReference>
<feature type="domain" description="2'-deoxycytidine 5'-triphosphate deaminase C-terminal" evidence="2">
    <location>
        <begin position="199"/>
        <end position="364"/>
    </location>
</feature>
<reference evidence="3 4" key="1">
    <citation type="journal article" date="2016" name="Nat. Commun.">
        <title>Thousands of microbial genomes shed light on interconnected biogeochemical processes in an aquifer system.</title>
        <authorList>
            <person name="Anantharaman K."/>
            <person name="Brown C.T."/>
            <person name="Hug L.A."/>
            <person name="Sharon I."/>
            <person name="Castelle C.J."/>
            <person name="Probst A.J."/>
            <person name="Thomas B.C."/>
            <person name="Singh A."/>
            <person name="Wilkins M.J."/>
            <person name="Karaoz U."/>
            <person name="Brodie E.L."/>
            <person name="Williams K.H."/>
            <person name="Hubbard S.S."/>
            <person name="Banfield J.F."/>
        </authorList>
    </citation>
    <scope>NUCLEOTIDE SEQUENCE [LARGE SCALE GENOMIC DNA]</scope>
</reference>